<dbReference type="Proteomes" id="UP000539052">
    <property type="component" value="Unassembled WGS sequence"/>
</dbReference>
<comment type="caution">
    <text evidence="2">The sequence shown here is derived from an EMBL/GenBank/DDBJ whole genome shotgun (WGS) entry which is preliminary data.</text>
</comment>
<sequence length="248" mass="28308">MKIIISPAKKMNVDTDSISTAGLPVLLDQTRILWEEIKKLSYDEAKRLWGCNDKLAKLNYSRFAEMDLEKNITPAVLAYEGLQYQHMAPLIMTRQALDYLRDHLRILSGFYGILSPFDGVVPYRLEMQARMAVAGSRDLYGFWDNRIYKELAGEDHTVINLASKEYSQAVKPYLSSADTFVTCIFGELDQGKIKQKGTLAKMARGEMVRFMAENNVTEVRQLKKFNALGYRYIEELSTETEMTFVIGG</sequence>
<dbReference type="InterPro" id="IPR005583">
    <property type="entry name" value="YaaA"/>
</dbReference>
<reference evidence="2 3" key="1">
    <citation type="submission" date="2020-03" db="EMBL/GenBank/DDBJ databases">
        <title>Genome Sequence of industrial isolate, B5A.</title>
        <authorList>
            <person name="Sharma S."/>
            <person name="Patil P.B."/>
            <person name="Korpole S."/>
        </authorList>
    </citation>
    <scope>NUCLEOTIDE SEQUENCE [LARGE SCALE GENOMIC DNA]</scope>
    <source>
        <strain evidence="2 3">PI-S10-B5A</strain>
    </source>
</reference>
<evidence type="ECO:0000256" key="1">
    <source>
        <dbReference type="HAMAP-Rule" id="MF_00652"/>
    </source>
</evidence>
<dbReference type="EMBL" id="JAAOXG010000038">
    <property type="protein sequence ID" value="NNJ31488.1"/>
    <property type="molecule type" value="Genomic_DNA"/>
</dbReference>
<gene>
    <name evidence="2" type="primary">yaaA</name>
    <name evidence="2" type="ORF">G9470_17075</name>
</gene>
<dbReference type="PANTHER" id="PTHR30283:SF4">
    <property type="entry name" value="PEROXIDE STRESS RESISTANCE PROTEIN YAAA"/>
    <property type="match status" value="1"/>
</dbReference>
<accession>A0ABX1VT05</accession>
<evidence type="ECO:0000313" key="2">
    <source>
        <dbReference type="EMBL" id="NNJ31488.1"/>
    </source>
</evidence>
<dbReference type="RefSeq" id="WP_170822618.1">
    <property type="nucleotide sequence ID" value="NZ_JAAOXG010000038.1"/>
</dbReference>
<evidence type="ECO:0000313" key="3">
    <source>
        <dbReference type="Proteomes" id="UP000539052"/>
    </source>
</evidence>
<keyword evidence="3" id="KW-1185">Reference proteome</keyword>
<dbReference type="Pfam" id="PF03883">
    <property type="entry name" value="H2O2_YaaD"/>
    <property type="match status" value="1"/>
</dbReference>
<proteinExistence type="inferred from homology"/>
<dbReference type="HAMAP" id="MF_00652">
    <property type="entry name" value="UPF0246"/>
    <property type="match status" value="1"/>
</dbReference>
<dbReference type="NCBIfam" id="NF002543">
    <property type="entry name" value="PRK02101.1-4"/>
    <property type="match status" value="1"/>
</dbReference>
<name>A0ABX1VT05_9FIRM</name>
<comment type="similarity">
    <text evidence="1">Belongs to the UPF0246 family.</text>
</comment>
<dbReference type="PANTHER" id="PTHR30283">
    <property type="entry name" value="PEROXIDE STRESS RESPONSE PROTEIN YAAA"/>
    <property type="match status" value="1"/>
</dbReference>
<organism evidence="2 3">
    <name type="scientific">Lacrimispora defluvii</name>
    <dbReference type="NCBI Taxonomy" id="2719233"/>
    <lineage>
        <taxon>Bacteria</taxon>
        <taxon>Bacillati</taxon>
        <taxon>Bacillota</taxon>
        <taxon>Clostridia</taxon>
        <taxon>Lachnospirales</taxon>
        <taxon>Lachnospiraceae</taxon>
        <taxon>Lacrimispora</taxon>
    </lineage>
</organism>
<protein>
    <recommendedName>
        <fullName evidence="1">UPF0246 protein G9470_17075</fullName>
    </recommendedName>
</protein>